<keyword evidence="17" id="KW-1185">Reference proteome</keyword>
<evidence type="ECO:0000256" key="4">
    <source>
        <dbReference type="ARBA" id="ARBA00022705"/>
    </source>
</evidence>
<feature type="compositionally biased region" description="Basic and acidic residues" evidence="13">
    <location>
        <begin position="136"/>
        <end position="148"/>
    </location>
</feature>
<feature type="compositionally biased region" description="Basic and acidic residues" evidence="13">
    <location>
        <begin position="25"/>
        <end position="34"/>
    </location>
</feature>
<dbReference type="RefSeq" id="XP_016613006.1">
    <property type="nucleotide sequence ID" value="XM_016748981.1"/>
</dbReference>
<feature type="compositionally biased region" description="Polar residues" evidence="13">
    <location>
        <begin position="88"/>
        <end position="97"/>
    </location>
</feature>
<dbReference type="EMBL" id="KQ257450">
    <property type="protein sequence ID" value="KND04967.1"/>
    <property type="molecule type" value="Genomic_DNA"/>
</dbReference>
<keyword evidence="8" id="KW-0460">Magnesium</keyword>
<evidence type="ECO:0000256" key="3">
    <source>
        <dbReference type="ARBA" id="ARBA00022618"/>
    </source>
</evidence>
<dbReference type="GO" id="GO:0005664">
    <property type="term" value="C:nuclear origin of replication recognition complex"/>
    <property type="evidence" value="ECO:0007669"/>
    <property type="project" value="TreeGrafter"/>
</dbReference>
<evidence type="ECO:0000256" key="10">
    <source>
        <dbReference type="ARBA" id="ARBA00023242"/>
    </source>
</evidence>
<dbReference type="GO" id="GO:0003688">
    <property type="term" value="F:DNA replication origin binding"/>
    <property type="evidence" value="ECO:0007669"/>
    <property type="project" value="TreeGrafter"/>
</dbReference>
<name>A0A0L0HV52_SPIPD</name>
<keyword evidence="5" id="KW-0479">Metal-binding</keyword>
<dbReference type="CDD" id="cd00009">
    <property type="entry name" value="AAA"/>
    <property type="match status" value="1"/>
</dbReference>
<dbReference type="CDD" id="cd08768">
    <property type="entry name" value="Cdc6_C"/>
    <property type="match status" value="1"/>
</dbReference>
<dbReference type="Pfam" id="PF00004">
    <property type="entry name" value="AAA"/>
    <property type="match status" value="1"/>
</dbReference>
<dbReference type="FunFam" id="1.10.8.60:FF:000062">
    <property type="entry name" value="Origin recognition complex subunit 1"/>
    <property type="match status" value="1"/>
</dbReference>
<evidence type="ECO:0000256" key="2">
    <source>
        <dbReference type="ARBA" id="ARBA00008398"/>
    </source>
</evidence>
<dbReference type="Pfam" id="PF22606">
    <property type="entry name" value="Cdc6-ORC-like_ATPase_lid"/>
    <property type="match status" value="1"/>
</dbReference>
<evidence type="ECO:0000256" key="7">
    <source>
        <dbReference type="ARBA" id="ARBA00022840"/>
    </source>
</evidence>
<dbReference type="GO" id="GO:0046872">
    <property type="term" value="F:metal ion binding"/>
    <property type="evidence" value="ECO:0007669"/>
    <property type="project" value="UniProtKB-KW"/>
</dbReference>
<dbReference type="InterPro" id="IPR015163">
    <property type="entry name" value="Cdc6_C"/>
</dbReference>
<feature type="domain" description="Cdc6 C-terminal" evidence="15">
    <location>
        <begin position="443"/>
        <end position="524"/>
    </location>
</feature>
<proteinExistence type="inferred from homology"/>
<dbReference type="GO" id="GO:0016887">
    <property type="term" value="F:ATP hydrolysis activity"/>
    <property type="evidence" value="ECO:0007669"/>
    <property type="project" value="InterPro"/>
</dbReference>
<sequence length="538" mass="60525">MVQTTCQNGTTPVRRSARRRSYKNLQERLERLADEMETDDEDKDFSPPKEDLRDEILTDDDALEDTEQKGRKTRGSKSVATPRKRARQVSSTRTPSKLYTPRNKVGTRTPSSRIPNTPTLGSGRRWKLSATPLPERLQERSTPRSEFEKARERLHVSVVPDALPCRETEFAEIYGHVESAINEGTGCCVYISGVPGTGKTATVHRVMRALSEAAEQEEIPPFQFVEINGMKLTEPSQSYSLLLEVLTGQKFSAAHAGNLLEKRFNTASPDRQSVVVLMDELDLLVTKNQTVMYNFFNWPNLAHSRLIVVAVANTMDLPERMLTNRVSSRLGLTRINFQPYTHQQLIEIVQSRLERVRCFEKDAIVLCARKVGAISGDARRALDICRRGVEILEATLRDAEAAGKPLDQKMVTMAVIDRAVKEMFASPAVQSVQRASTHQRLFLVAIVRNVRRGGTAEVEYGQVADEHIRLCKLGNIQNPNPSDLIAVCAQLATCRLLLVEMSRAGDRRQRIRLNVNEEDVITAVRNGGEEWLRRLVEA</sequence>
<dbReference type="SUPFAM" id="SSF46785">
    <property type="entry name" value="Winged helix' DNA-binding domain"/>
    <property type="match status" value="1"/>
</dbReference>
<protein>
    <recommendedName>
        <fullName evidence="12">Cell division control protein</fullName>
    </recommendedName>
</protein>
<dbReference type="Pfam" id="PF09079">
    <property type="entry name" value="WHD_Cdc6"/>
    <property type="match status" value="1"/>
</dbReference>
<evidence type="ECO:0000256" key="8">
    <source>
        <dbReference type="ARBA" id="ARBA00022842"/>
    </source>
</evidence>
<dbReference type="GO" id="GO:0033314">
    <property type="term" value="P:mitotic DNA replication checkpoint signaling"/>
    <property type="evidence" value="ECO:0007669"/>
    <property type="project" value="TreeGrafter"/>
</dbReference>
<dbReference type="GeneID" id="27684367"/>
<comment type="subcellular location">
    <subcellularLocation>
        <location evidence="1">Nucleus</location>
    </subcellularLocation>
</comment>
<dbReference type="eggNOG" id="KOG1514">
    <property type="taxonomic scope" value="Eukaryota"/>
</dbReference>
<evidence type="ECO:0000259" key="15">
    <source>
        <dbReference type="SMART" id="SM01074"/>
    </source>
</evidence>
<feature type="compositionally biased region" description="Polar residues" evidence="13">
    <location>
        <begin position="1"/>
        <end position="13"/>
    </location>
</feature>
<evidence type="ECO:0000259" key="14">
    <source>
        <dbReference type="SMART" id="SM00382"/>
    </source>
</evidence>
<dbReference type="FunFam" id="3.40.50.300:FF:000199">
    <property type="entry name" value="Origin recognition complex subunit 1"/>
    <property type="match status" value="1"/>
</dbReference>
<keyword evidence="10" id="KW-0539">Nucleus</keyword>
<dbReference type="Gene3D" id="1.10.8.60">
    <property type="match status" value="1"/>
</dbReference>
<keyword evidence="4" id="KW-0235">DNA replication</keyword>
<evidence type="ECO:0000256" key="9">
    <source>
        <dbReference type="ARBA" id="ARBA00023125"/>
    </source>
</evidence>
<dbReference type="PIRSF" id="PIRSF001767">
    <property type="entry name" value="Cdc6"/>
    <property type="match status" value="1"/>
</dbReference>
<evidence type="ECO:0000313" key="16">
    <source>
        <dbReference type="EMBL" id="KND04967.1"/>
    </source>
</evidence>
<keyword evidence="11" id="KW-0131">Cell cycle</keyword>
<dbReference type="Gene3D" id="3.40.50.300">
    <property type="entry name" value="P-loop containing nucleotide triphosphate hydrolases"/>
    <property type="match status" value="1"/>
</dbReference>
<dbReference type="InterPro" id="IPR050311">
    <property type="entry name" value="ORC1/CDC6"/>
</dbReference>
<dbReference type="InterPro" id="IPR054425">
    <property type="entry name" value="Cdc6_ORC1-like_ATPase_lid"/>
</dbReference>
<evidence type="ECO:0000256" key="13">
    <source>
        <dbReference type="SAM" id="MobiDB-lite"/>
    </source>
</evidence>
<organism evidence="16 17">
    <name type="scientific">Spizellomyces punctatus (strain DAOM BR117)</name>
    <dbReference type="NCBI Taxonomy" id="645134"/>
    <lineage>
        <taxon>Eukaryota</taxon>
        <taxon>Fungi</taxon>
        <taxon>Fungi incertae sedis</taxon>
        <taxon>Chytridiomycota</taxon>
        <taxon>Chytridiomycota incertae sedis</taxon>
        <taxon>Chytridiomycetes</taxon>
        <taxon>Spizellomycetales</taxon>
        <taxon>Spizellomycetaceae</taxon>
        <taxon>Spizellomyces</taxon>
    </lineage>
</organism>
<dbReference type="InterPro" id="IPR027417">
    <property type="entry name" value="P-loop_NTPase"/>
</dbReference>
<evidence type="ECO:0000256" key="6">
    <source>
        <dbReference type="ARBA" id="ARBA00022741"/>
    </source>
</evidence>
<dbReference type="GO" id="GO:0051301">
    <property type="term" value="P:cell division"/>
    <property type="evidence" value="ECO:0007669"/>
    <property type="project" value="UniProtKB-UniRule"/>
</dbReference>
<dbReference type="SMART" id="SM00382">
    <property type="entry name" value="AAA"/>
    <property type="match status" value="1"/>
</dbReference>
<dbReference type="InParanoid" id="A0A0L0HV52"/>
<evidence type="ECO:0000256" key="1">
    <source>
        <dbReference type="ARBA" id="ARBA00004123"/>
    </source>
</evidence>
<evidence type="ECO:0000256" key="5">
    <source>
        <dbReference type="ARBA" id="ARBA00022723"/>
    </source>
</evidence>
<keyword evidence="7" id="KW-0067">ATP-binding</keyword>
<dbReference type="VEuPathDB" id="FungiDB:SPPG_00654"/>
<dbReference type="OrthoDB" id="1926878at2759"/>
<dbReference type="SUPFAM" id="SSF52540">
    <property type="entry name" value="P-loop containing nucleoside triphosphate hydrolases"/>
    <property type="match status" value="1"/>
</dbReference>
<comment type="similarity">
    <text evidence="12">Belongs to the CDC6/cdc18 family.</text>
</comment>
<keyword evidence="6" id="KW-0547">Nucleotide-binding</keyword>
<comment type="similarity">
    <text evidence="2">Belongs to the ORC1 family.</text>
</comment>
<dbReference type="InterPro" id="IPR016314">
    <property type="entry name" value="Cdc6/18"/>
</dbReference>
<keyword evidence="3" id="KW-0132">Cell division</keyword>
<dbReference type="GO" id="GO:0006270">
    <property type="term" value="P:DNA replication initiation"/>
    <property type="evidence" value="ECO:0007669"/>
    <property type="project" value="UniProtKB-UniRule"/>
</dbReference>
<feature type="compositionally biased region" description="Polar residues" evidence="13">
    <location>
        <begin position="106"/>
        <end position="120"/>
    </location>
</feature>
<evidence type="ECO:0000256" key="11">
    <source>
        <dbReference type="ARBA" id="ARBA00023306"/>
    </source>
</evidence>
<dbReference type="Proteomes" id="UP000053201">
    <property type="component" value="Unassembled WGS sequence"/>
</dbReference>
<feature type="compositionally biased region" description="Basic and acidic residues" evidence="13">
    <location>
        <begin position="44"/>
        <end position="56"/>
    </location>
</feature>
<dbReference type="SMART" id="SM01074">
    <property type="entry name" value="Cdc6_C"/>
    <property type="match status" value="1"/>
</dbReference>
<dbReference type="PANTHER" id="PTHR10763:SF23">
    <property type="entry name" value="ORIGIN RECOGNITION COMPLEX SUBUNIT 1"/>
    <property type="match status" value="1"/>
</dbReference>
<dbReference type="OMA" id="QPIINGE"/>
<dbReference type="InterPro" id="IPR003593">
    <property type="entry name" value="AAA+_ATPase"/>
</dbReference>
<gene>
    <name evidence="16" type="ORF">SPPG_00654</name>
</gene>
<dbReference type="STRING" id="645134.A0A0L0HV52"/>
<feature type="region of interest" description="Disordered" evidence="13">
    <location>
        <begin position="1"/>
        <end position="148"/>
    </location>
</feature>
<dbReference type="AlphaFoldDB" id="A0A0L0HV52"/>
<evidence type="ECO:0000256" key="12">
    <source>
        <dbReference type="PIRNR" id="PIRNR001767"/>
    </source>
</evidence>
<dbReference type="FunCoup" id="A0A0L0HV52">
    <property type="interactions" value="161"/>
</dbReference>
<dbReference type="InterPro" id="IPR036390">
    <property type="entry name" value="WH_DNA-bd_sf"/>
</dbReference>
<reference evidence="16 17" key="1">
    <citation type="submission" date="2009-08" db="EMBL/GenBank/DDBJ databases">
        <title>The Genome Sequence of Spizellomyces punctatus strain DAOM BR117.</title>
        <authorList>
            <consortium name="The Broad Institute Genome Sequencing Platform"/>
            <person name="Russ C."/>
            <person name="Cuomo C."/>
            <person name="Shea T."/>
            <person name="Young S.K."/>
            <person name="Zeng Q."/>
            <person name="Koehrsen M."/>
            <person name="Haas B."/>
            <person name="Borodovsky M."/>
            <person name="Guigo R."/>
            <person name="Alvarado L."/>
            <person name="Berlin A."/>
            <person name="Bochicchio J."/>
            <person name="Borenstein D."/>
            <person name="Chapman S."/>
            <person name="Chen Z."/>
            <person name="Engels R."/>
            <person name="Freedman E."/>
            <person name="Gellesch M."/>
            <person name="Goldberg J."/>
            <person name="Griggs A."/>
            <person name="Gujja S."/>
            <person name="Heiman D."/>
            <person name="Hepburn T."/>
            <person name="Howarth C."/>
            <person name="Jen D."/>
            <person name="Larson L."/>
            <person name="Lewis B."/>
            <person name="Mehta T."/>
            <person name="Park D."/>
            <person name="Pearson M."/>
            <person name="Roberts A."/>
            <person name="Saif S."/>
            <person name="Shenoy N."/>
            <person name="Sisk P."/>
            <person name="Stolte C."/>
            <person name="Sykes S."/>
            <person name="Thomson T."/>
            <person name="Walk T."/>
            <person name="White J."/>
            <person name="Yandava C."/>
            <person name="Burger G."/>
            <person name="Gray M.W."/>
            <person name="Holland P.W.H."/>
            <person name="King N."/>
            <person name="Lang F.B.F."/>
            <person name="Roger A.J."/>
            <person name="Ruiz-Trillo I."/>
            <person name="Lander E."/>
            <person name="Nusbaum C."/>
        </authorList>
    </citation>
    <scope>NUCLEOTIDE SEQUENCE [LARGE SCALE GENOMIC DNA]</scope>
    <source>
        <strain evidence="16 17">DAOM BR117</strain>
    </source>
</reference>
<dbReference type="GO" id="GO:0005524">
    <property type="term" value="F:ATP binding"/>
    <property type="evidence" value="ECO:0007669"/>
    <property type="project" value="UniProtKB-KW"/>
</dbReference>
<dbReference type="InterPro" id="IPR003959">
    <property type="entry name" value="ATPase_AAA_core"/>
</dbReference>
<dbReference type="PANTHER" id="PTHR10763">
    <property type="entry name" value="CELL DIVISION CONTROL PROTEIN 6-RELATED"/>
    <property type="match status" value="1"/>
</dbReference>
<evidence type="ECO:0000313" key="17">
    <source>
        <dbReference type="Proteomes" id="UP000053201"/>
    </source>
</evidence>
<feature type="domain" description="AAA+ ATPase" evidence="14">
    <location>
        <begin position="185"/>
        <end position="336"/>
    </location>
</feature>
<accession>A0A0L0HV52</accession>
<keyword evidence="9" id="KW-0238">DNA-binding</keyword>